<dbReference type="GO" id="GO:0003735">
    <property type="term" value="F:structural constituent of ribosome"/>
    <property type="evidence" value="ECO:0007669"/>
    <property type="project" value="InterPro"/>
</dbReference>
<comment type="similarity">
    <text evidence="1">Belongs to the universal ribosomal protein uS19 family.</text>
</comment>
<dbReference type="GO" id="GO:0006412">
    <property type="term" value="P:translation"/>
    <property type="evidence" value="ECO:0007669"/>
    <property type="project" value="InterPro"/>
</dbReference>
<accession>A0A8C0C6Z1</accession>
<dbReference type="AlphaFoldDB" id="A0A8C0C6Z1"/>
<evidence type="ECO:0000256" key="4">
    <source>
        <dbReference type="ARBA" id="ARBA00035469"/>
    </source>
</evidence>
<dbReference type="GeneTree" id="ENSGT01070000254179"/>
<keyword evidence="2" id="KW-0689">Ribosomal protein</keyword>
<dbReference type="Pfam" id="PF00203">
    <property type="entry name" value="Ribosomal_S19"/>
    <property type="match status" value="1"/>
</dbReference>
<evidence type="ECO:0000256" key="1">
    <source>
        <dbReference type="ARBA" id="ARBA00007345"/>
    </source>
</evidence>
<dbReference type="GO" id="GO:0022627">
    <property type="term" value="C:cytosolic small ribosomal subunit"/>
    <property type="evidence" value="ECO:0007669"/>
    <property type="project" value="TreeGrafter"/>
</dbReference>
<dbReference type="Ensembl" id="ENSBMST00010000576.1">
    <property type="protein sequence ID" value="ENSBMSP00010000527.1"/>
    <property type="gene ID" value="ENSBMSG00010000441.1"/>
</dbReference>
<evidence type="ECO:0000313" key="6">
    <source>
        <dbReference type="Ensembl" id="ENSBMSP00010000527.1"/>
    </source>
</evidence>
<organism evidence="6">
    <name type="scientific">Balaenoptera musculus</name>
    <name type="common">Blue whale</name>
    <dbReference type="NCBI Taxonomy" id="9771"/>
    <lineage>
        <taxon>Eukaryota</taxon>
        <taxon>Metazoa</taxon>
        <taxon>Chordata</taxon>
        <taxon>Craniata</taxon>
        <taxon>Vertebrata</taxon>
        <taxon>Euteleostomi</taxon>
        <taxon>Mammalia</taxon>
        <taxon>Eutheria</taxon>
        <taxon>Laurasiatheria</taxon>
        <taxon>Artiodactyla</taxon>
        <taxon>Whippomorpha</taxon>
        <taxon>Cetacea</taxon>
        <taxon>Mysticeti</taxon>
        <taxon>Balaenopteridae</taxon>
        <taxon>Balaenoptera</taxon>
    </lineage>
</organism>
<dbReference type="Gene3D" id="3.30.860.10">
    <property type="entry name" value="30s Ribosomal Protein S19, Chain A"/>
    <property type="match status" value="1"/>
</dbReference>
<feature type="compositionally biased region" description="Polar residues" evidence="5">
    <location>
        <begin position="101"/>
        <end position="110"/>
    </location>
</feature>
<evidence type="ECO:0000256" key="3">
    <source>
        <dbReference type="ARBA" id="ARBA00023274"/>
    </source>
</evidence>
<dbReference type="InterPro" id="IPR023575">
    <property type="entry name" value="Ribosomal_uS19_SF"/>
</dbReference>
<feature type="compositionally biased region" description="Basic residues" evidence="5">
    <location>
        <begin position="124"/>
        <end position="134"/>
    </location>
</feature>
<dbReference type="PANTHER" id="PTHR11880:SF2">
    <property type="entry name" value="SMALL RIBOSOMAL SUBUNIT PROTEIN US19"/>
    <property type="match status" value="1"/>
</dbReference>
<name>A0A8C0C6Z1_BALMU</name>
<feature type="region of interest" description="Disordered" evidence="5">
    <location>
        <begin position="101"/>
        <end position="134"/>
    </location>
</feature>
<evidence type="ECO:0000256" key="5">
    <source>
        <dbReference type="SAM" id="MobiDB-lite"/>
    </source>
</evidence>
<evidence type="ECO:0000256" key="2">
    <source>
        <dbReference type="ARBA" id="ARBA00022980"/>
    </source>
</evidence>
<reference evidence="6" key="1">
    <citation type="submission" date="2023-09" db="UniProtKB">
        <authorList>
            <consortium name="Ensembl"/>
        </authorList>
    </citation>
    <scope>IDENTIFICATION</scope>
</reference>
<proteinExistence type="inferred from homology"/>
<dbReference type="InterPro" id="IPR002222">
    <property type="entry name" value="Ribosomal_uS19"/>
</dbReference>
<protein>
    <recommendedName>
        <fullName evidence="4">40S ribosomal protein S15</fullName>
    </recommendedName>
</protein>
<sequence>MAEMEQKQQTFCNFTYSSVDLVGHVLQAAGTAVQHPATAEPGLPRKQHTLLKRQCKAKKEALPKETPEVVKMHLQDIIILPEMVASMVGVYKVKTFNQVESSLSSQSPTQPGGRGSLVGELRSRKPRSTAKKIK</sequence>
<keyword evidence="3" id="KW-0687">Ribonucleoprotein</keyword>
<dbReference type="PANTHER" id="PTHR11880">
    <property type="entry name" value="RIBOSOMAL PROTEIN S19P FAMILY MEMBER"/>
    <property type="match status" value="1"/>
</dbReference>
<dbReference type="GO" id="GO:0000028">
    <property type="term" value="P:ribosomal small subunit assembly"/>
    <property type="evidence" value="ECO:0007669"/>
    <property type="project" value="TreeGrafter"/>
</dbReference>
<dbReference type="SUPFAM" id="SSF54570">
    <property type="entry name" value="Ribosomal protein S19"/>
    <property type="match status" value="1"/>
</dbReference>